<dbReference type="Gene3D" id="3.40.50.2020">
    <property type="match status" value="1"/>
</dbReference>
<evidence type="ECO:0000256" key="7">
    <source>
        <dbReference type="ARBA" id="ARBA00022679"/>
    </source>
</evidence>
<feature type="binding site" description="in other chain" evidence="9">
    <location>
        <position position="100"/>
    </location>
    <ligand>
        <name>5-phospho-alpha-D-ribose 1-diphosphate</name>
        <dbReference type="ChEBI" id="CHEBI:58017"/>
        <note>ligand shared between dimeric partners</note>
    </ligand>
</feature>
<evidence type="ECO:0000256" key="8">
    <source>
        <dbReference type="ARBA" id="ARBA00022975"/>
    </source>
</evidence>
<evidence type="ECO:0000256" key="5">
    <source>
        <dbReference type="ARBA" id="ARBA00011971"/>
    </source>
</evidence>
<feature type="binding site" description="in other chain" evidence="9">
    <location>
        <begin position="74"/>
        <end position="75"/>
    </location>
    <ligand>
        <name>5-phospho-alpha-D-ribose 1-diphosphate</name>
        <dbReference type="ChEBI" id="CHEBI:58017"/>
        <note>ligand shared between dimeric partners</note>
    </ligand>
</feature>
<evidence type="ECO:0000256" key="6">
    <source>
        <dbReference type="ARBA" id="ARBA00022676"/>
    </source>
</evidence>
<dbReference type="Proteomes" id="UP000252147">
    <property type="component" value="Unassembled WGS sequence"/>
</dbReference>
<dbReference type="GO" id="GO:0046132">
    <property type="term" value="P:pyrimidine ribonucleoside biosynthetic process"/>
    <property type="evidence" value="ECO:0007669"/>
    <property type="project" value="TreeGrafter"/>
</dbReference>
<dbReference type="GO" id="GO:0044205">
    <property type="term" value="P:'de novo' UMP biosynthetic process"/>
    <property type="evidence" value="ECO:0007669"/>
    <property type="project" value="UniProtKB-UniRule"/>
</dbReference>
<dbReference type="GO" id="GO:0005737">
    <property type="term" value="C:cytoplasm"/>
    <property type="evidence" value="ECO:0007669"/>
    <property type="project" value="TreeGrafter"/>
</dbReference>
<comment type="pathway">
    <text evidence="2 9">Pyrimidine metabolism; UMP biosynthesis via de novo pathway; UMP from orotate: step 1/2.</text>
</comment>
<sequence length="212" mass="23394">MAVKDFQLRFIKLAIESKALQFGDFTLKSGRNSPYFFNASALLSFGHISELSEILLLKTKDLNIKFDMIFGPAYKGIFLGSLLAAELSKQSSMPVCFNRKEVKDHGEGGSLIGATPNGRVLIIDDVLSSGLAITEACDYLAPFDVDIAGALVTLNRQEKGQDSDQMAADELREKGTEIFQIVSLDDLINAESLIDKTNLIKMQEYREIYQGV</sequence>
<comment type="subunit">
    <text evidence="4 9">Homodimer.</text>
</comment>
<reference evidence="11 12" key="1">
    <citation type="journal article" date="2018" name="Microbiome">
        <title>Fine metagenomic profile of the Mediterranean stratified and mixed water columns revealed by assembly and recruitment.</title>
        <authorList>
            <person name="Haro-Moreno J.M."/>
            <person name="Lopez-Perez M."/>
            <person name="De La Torre J.R."/>
            <person name="Picazo A."/>
            <person name="Camacho A."/>
            <person name="Rodriguez-Valera F."/>
        </authorList>
    </citation>
    <scope>NUCLEOTIDE SEQUENCE [LARGE SCALE GENOMIC DNA]</scope>
    <source>
        <strain evidence="11">MED-G83</strain>
    </source>
</reference>
<name>A0A368BPX4_9GAMM</name>
<comment type="similarity">
    <text evidence="3 9">Belongs to the purine/pyrimidine phosphoribosyltransferase family. PyrE subfamily.</text>
</comment>
<feature type="domain" description="Phosphoribosyltransferase" evidence="10">
    <location>
        <begin position="52"/>
        <end position="165"/>
    </location>
</feature>
<dbReference type="InterPro" id="IPR023031">
    <property type="entry name" value="OPRT"/>
</dbReference>
<dbReference type="PANTHER" id="PTHR46683">
    <property type="entry name" value="OROTATE PHOSPHORIBOSYLTRANSFERASE 1-RELATED"/>
    <property type="match status" value="1"/>
</dbReference>
<evidence type="ECO:0000256" key="3">
    <source>
        <dbReference type="ARBA" id="ARBA00006340"/>
    </source>
</evidence>
<feature type="binding site" evidence="9">
    <location>
        <position position="128"/>
    </location>
    <ligand>
        <name>orotate</name>
        <dbReference type="ChEBI" id="CHEBI:30839"/>
    </ligand>
</feature>
<dbReference type="EC" id="2.4.2.10" evidence="5 9"/>
<feature type="binding site" evidence="9">
    <location>
        <position position="105"/>
    </location>
    <ligand>
        <name>5-phospho-alpha-D-ribose 1-diphosphate</name>
        <dbReference type="ChEBI" id="CHEBI:58017"/>
        <note>ligand shared between dimeric partners</note>
    </ligand>
</feature>
<feature type="binding site" evidence="9">
    <location>
        <position position="103"/>
    </location>
    <ligand>
        <name>5-phospho-alpha-D-ribose 1-diphosphate</name>
        <dbReference type="ChEBI" id="CHEBI:58017"/>
        <note>ligand shared between dimeric partners</note>
    </ligand>
</feature>
<dbReference type="GO" id="GO:0004588">
    <property type="term" value="F:orotate phosphoribosyltransferase activity"/>
    <property type="evidence" value="ECO:0007669"/>
    <property type="project" value="UniProtKB-UniRule"/>
</dbReference>
<protein>
    <recommendedName>
        <fullName evidence="5 9">Orotate phosphoribosyltransferase</fullName>
        <shortName evidence="9">OPRT</shortName>
        <shortName evidence="9">OPRTase</shortName>
        <ecNumber evidence="5 9">2.4.2.10</ecNumber>
    </recommendedName>
</protein>
<evidence type="ECO:0000313" key="11">
    <source>
        <dbReference type="EMBL" id="RCL39343.1"/>
    </source>
</evidence>
<accession>A0A368BPX4</accession>
<evidence type="ECO:0000313" key="12">
    <source>
        <dbReference type="Proteomes" id="UP000252147"/>
    </source>
</evidence>
<dbReference type="NCBIfam" id="TIGR00336">
    <property type="entry name" value="pyrE"/>
    <property type="match status" value="1"/>
</dbReference>
<proteinExistence type="inferred from homology"/>
<evidence type="ECO:0000259" key="10">
    <source>
        <dbReference type="Pfam" id="PF00156"/>
    </source>
</evidence>
<feature type="binding site" evidence="9">
    <location>
        <position position="156"/>
    </location>
    <ligand>
        <name>orotate</name>
        <dbReference type="ChEBI" id="CHEBI:30839"/>
    </ligand>
</feature>
<dbReference type="UniPathway" id="UPA00070">
    <property type="reaction ID" value="UER00119"/>
</dbReference>
<organism evidence="11 12">
    <name type="scientific">SAR86 cluster bacterium</name>
    <dbReference type="NCBI Taxonomy" id="2030880"/>
    <lineage>
        <taxon>Bacteria</taxon>
        <taxon>Pseudomonadati</taxon>
        <taxon>Pseudomonadota</taxon>
        <taxon>Gammaproteobacteria</taxon>
        <taxon>SAR86 cluster</taxon>
    </lineage>
</organism>
<feature type="binding site" description="in other chain" evidence="9">
    <location>
        <position position="28"/>
    </location>
    <ligand>
        <name>5-phospho-alpha-D-ribose 1-diphosphate</name>
        <dbReference type="ChEBI" id="CHEBI:58017"/>
        <note>ligand shared between dimeric partners</note>
    </ligand>
</feature>
<dbReference type="InterPro" id="IPR004467">
    <property type="entry name" value="Or_phspho_trans_dom"/>
</dbReference>
<comment type="function">
    <text evidence="1 9">Catalyzes the transfer of a ribosyl phosphate group from 5-phosphoribose 1-diphosphate to orotate, leading to the formation of orotidine monophosphate (OMP).</text>
</comment>
<dbReference type="SUPFAM" id="SSF53271">
    <property type="entry name" value="PRTase-like"/>
    <property type="match status" value="1"/>
</dbReference>
<evidence type="ECO:0000256" key="4">
    <source>
        <dbReference type="ARBA" id="ARBA00011738"/>
    </source>
</evidence>
<comment type="catalytic activity">
    <reaction evidence="9">
        <text>orotidine 5'-phosphate + diphosphate = orotate + 5-phospho-alpha-D-ribose 1-diphosphate</text>
        <dbReference type="Rhea" id="RHEA:10380"/>
        <dbReference type="ChEBI" id="CHEBI:30839"/>
        <dbReference type="ChEBI" id="CHEBI:33019"/>
        <dbReference type="ChEBI" id="CHEBI:57538"/>
        <dbReference type="ChEBI" id="CHEBI:58017"/>
        <dbReference type="EC" id="2.4.2.10"/>
    </reaction>
</comment>
<dbReference type="EMBL" id="QOPD01000001">
    <property type="protein sequence ID" value="RCL39343.1"/>
    <property type="molecule type" value="Genomic_DNA"/>
</dbReference>
<feature type="binding site" evidence="9">
    <location>
        <position position="99"/>
    </location>
    <ligand>
        <name>5-phospho-alpha-D-ribose 1-diphosphate</name>
        <dbReference type="ChEBI" id="CHEBI:58017"/>
        <note>ligand shared between dimeric partners</note>
    </ligand>
</feature>
<evidence type="ECO:0000256" key="2">
    <source>
        <dbReference type="ARBA" id="ARBA00004889"/>
    </source>
</evidence>
<dbReference type="CDD" id="cd06223">
    <property type="entry name" value="PRTases_typeI"/>
    <property type="match status" value="1"/>
</dbReference>
<dbReference type="InterPro" id="IPR029057">
    <property type="entry name" value="PRTase-like"/>
</dbReference>
<feature type="binding site" description="in other chain" evidence="9">
    <location>
        <begin position="124"/>
        <end position="132"/>
    </location>
    <ligand>
        <name>5-phospho-alpha-D-ribose 1-diphosphate</name>
        <dbReference type="ChEBI" id="CHEBI:58017"/>
        <note>ligand shared between dimeric partners</note>
    </ligand>
</feature>
<evidence type="ECO:0000256" key="9">
    <source>
        <dbReference type="HAMAP-Rule" id="MF_01208"/>
    </source>
</evidence>
<gene>
    <name evidence="9 11" type="primary">pyrE</name>
    <name evidence="11" type="ORF">DBW97_01035</name>
</gene>
<dbReference type="GO" id="GO:0000287">
    <property type="term" value="F:magnesium ion binding"/>
    <property type="evidence" value="ECO:0007669"/>
    <property type="project" value="UniProtKB-UniRule"/>
</dbReference>
<keyword evidence="7 9" id="KW-0808">Transferase</keyword>
<dbReference type="PANTHER" id="PTHR46683:SF1">
    <property type="entry name" value="OROTATE PHOSPHORIBOSYLTRANSFERASE 1-RELATED"/>
    <property type="match status" value="1"/>
</dbReference>
<keyword evidence="8 9" id="KW-0665">Pyrimidine biosynthesis</keyword>
<comment type="caution">
    <text evidence="11">The sequence shown here is derived from an EMBL/GenBank/DDBJ whole genome shotgun (WGS) entry which is preliminary data.</text>
</comment>
<feature type="binding site" evidence="9">
    <location>
        <begin position="36"/>
        <end position="37"/>
    </location>
    <ligand>
        <name>orotate</name>
        <dbReference type="ChEBI" id="CHEBI:30839"/>
    </ligand>
</feature>
<dbReference type="Pfam" id="PF00156">
    <property type="entry name" value="Pribosyltran"/>
    <property type="match status" value="1"/>
</dbReference>
<comment type="cofactor">
    <cofactor evidence="9">
        <name>Mg(2+)</name>
        <dbReference type="ChEBI" id="CHEBI:18420"/>
    </cofactor>
</comment>
<keyword evidence="6 9" id="KW-0328">Glycosyltransferase</keyword>
<evidence type="ECO:0000256" key="1">
    <source>
        <dbReference type="ARBA" id="ARBA00003769"/>
    </source>
</evidence>
<keyword evidence="9" id="KW-0460">Magnesium</keyword>
<dbReference type="InterPro" id="IPR000836">
    <property type="entry name" value="PRTase_dom"/>
</dbReference>
<dbReference type="AlphaFoldDB" id="A0A368BPX4"/>
<dbReference type="HAMAP" id="MF_01208">
    <property type="entry name" value="PyrE"/>
    <property type="match status" value="1"/>
</dbReference>
<dbReference type="GO" id="GO:0006207">
    <property type="term" value="P:'de novo' pyrimidine nucleobase biosynthetic process"/>
    <property type="evidence" value="ECO:0007669"/>
    <property type="project" value="TreeGrafter"/>
</dbReference>